<dbReference type="PANTHER" id="PTHR40624:SF1">
    <property type="entry name" value="BIOSYNTHESIS MONOOXYGENASE, PUTATIVE (AFU_ORTHOLOGUE AFUA_1G12025)-RELATED"/>
    <property type="match status" value="1"/>
</dbReference>
<dbReference type="PANTHER" id="PTHR40624">
    <property type="entry name" value="BIOSYNTHESIS MONOOXYGENASE, PUTATIVE (AFU_ORTHOLOGUE AFUA_1G12025)-RELATED"/>
    <property type="match status" value="1"/>
</dbReference>
<dbReference type="AlphaFoldDB" id="A0AAN7WB87"/>
<dbReference type="InterPro" id="IPR007138">
    <property type="entry name" value="ABM_dom"/>
</dbReference>
<dbReference type="EMBL" id="JAVRQU010000003">
    <property type="protein sequence ID" value="KAK5705078.1"/>
    <property type="molecule type" value="Genomic_DNA"/>
</dbReference>
<evidence type="ECO:0000313" key="2">
    <source>
        <dbReference type="EMBL" id="KAK5705078.1"/>
    </source>
</evidence>
<gene>
    <name evidence="2" type="ORF">LTR97_002192</name>
</gene>
<name>A0AAN7WB87_9PEZI</name>
<proteinExistence type="predicted"/>
<evidence type="ECO:0000313" key="3">
    <source>
        <dbReference type="Proteomes" id="UP001310594"/>
    </source>
</evidence>
<dbReference type="Pfam" id="PF03992">
    <property type="entry name" value="ABM"/>
    <property type="match status" value="1"/>
</dbReference>
<evidence type="ECO:0000259" key="1">
    <source>
        <dbReference type="PROSITE" id="PS51725"/>
    </source>
</evidence>
<feature type="domain" description="ABM" evidence="1">
    <location>
        <begin position="5"/>
        <end position="102"/>
    </location>
</feature>
<accession>A0AAN7WB87</accession>
<dbReference type="Proteomes" id="UP001310594">
    <property type="component" value="Unassembled WGS sequence"/>
</dbReference>
<sequence>MSKEVSIVAVAHPAPGKLERFKEVVAAAIEWIRDNEPGTLQFEVYEETGKDAEDVKISMFERYASQEALDAHEQSDSYKKFFESVMAEELLAGVPQITRGTYACGFRR</sequence>
<dbReference type="PROSITE" id="PS51725">
    <property type="entry name" value="ABM"/>
    <property type="match status" value="1"/>
</dbReference>
<dbReference type="InterPro" id="IPR011008">
    <property type="entry name" value="Dimeric_a/b-barrel"/>
</dbReference>
<reference evidence="2" key="1">
    <citation type="submission" date="2023-08" db="EMBL/GenBank/DDBJ databases">
        <title>Black Yeasts Isolated from many extreme environments.</title>
        <authorList>
            <person name="Coleine C."/>
            <person name="Stajich J.E."/>
            <person name="Selbmann L."/>
        </authorList>
    </citation>
    <scope>NUCLEOTIDE SEQUENCE</scope>
    <source>
        <strain evidence="2">CCFEE 5810</strain>
    </source>
</reference>
<dbReference type="Gene3D" id="3.30.70.100">
    <property type="match status" value="1"/>
</dbReference>
<protein>
    <recommendedName>
        <fullName evidence="1">ABM domain-containing protein</fullName>
    </recommendedName>
</protein>
<comment type="caution">
    <text evidence="2">The sequence shown here is derived from an EMBL/GenBank/DDBJ whole genome shotgun (WGS) entry which is preliminary data.</text>
</comment>
<dbReference type="SUPFAM" id="SSF54909">
    <property type="entry name" value="Dimeric alpha+beta barrel"/>
    <property type="match status" value="1"/>
</dbReference>
<organism evidence="2 3">
    <name type="scientific">Elasticomyces elasticus</name>
    <dbReference type="NCBI Taxonomy" id="574655"/>
    <lineage>
        <taxon>Eukaryota</taxon>
        <taxon>Fungi</taxon>
        <taxon>Dikarya</taxon>
        <taxon>Ascomycota</taxon>
        <taxon>Pezizomycotina</taxon>
        <taxon>Dothideomycetes</taxon>
        <taxon>Dothideomycetidae</taxon>
        <taxon>Mycosphaerellales</taxon>
        <taxon>Teratosphaeriaceae</taxon>
        <taxon>Elasticomyces</taxon>
    </lineage>
</organism>